<gene>
    <name evidence="3" type="ORF">GV829_04335</name>
</gene>
<dbReference type="KEGG" id="slan:GV829_04335"/>
<protein>
    <submittedName>
        <fullName evidence="3">PQQ-dependent sugar dehydrogenase</fullName>
    </submittedName>
</protein>
<dbReference type="Proteomes" id="UP000503018">
    <property type="component" value="Chromosome"/>
</dbReference>
<proteinExistence type="predicted"/>
<dbReference type="SUPFAM" id="SSF50952">
    <property type="entry name" value="Soluble quinoprotein glucose dehydrogenase"/>
    <property type="match status" value="1"/>
</dbReference>
<dbReference type="EMBL" id="CP053015">
    <property type="protein sequence ID" value="QJQ31767.1"/>
    <property type="molecule type" value="Genomic_DNA"/>
</dbReference>
<dbReference type="PANTHER" id="PTHR19328">
    <property type="entry name" value="HEDGEHOG-INTERACTING PROTEIN"/>
    <property type="match status" value="1"/>
</dbReference>
<feature type="chain" id="PRO_5026991163" evidence="1">
    <location>
        <begin position="26"/>
        <end position="395"/>
    </location>
</feature>
<evidence type="ECO:0000259" key="2">
    <source>
        <dbReference type="Pfam" id="PF07995"/>
    </source>
</evidence>
<dbReference type="AlphaFoldDB" id="A0A6M4ART8"/>
<name>A0A6M4ART8_9SPHN</name>
<sequence length="395" mass="41873">MSLRFALFAPLGLAAASLAVTACQAQQPSAAALADSANAGPFEAAALADAPFTLEQRGDFEDPWAMTFLPDGQSALVTEQAGRLILWRLDGSTVEVSGIPPVSYAGQGGLGDVVLHPQFASNRLVYLSWAEEGEGGKGAVVARARLSLDLAAPALEGLEIIWRQSPKVDGNGHFGHRMAFGPDGMLYIASGERQKFTPAQDMAQNLGKVVRLTDAGAVPSDNPFAAQGGVTAQIWSLGHRNPLGIAFDADGRLWEMEMGPAGGDELNIATRGGNYGYPTVSNGDHYDGRDIPDHSAGDGFVAPRLWWNPAISPGGLLIYRGATFAAWRGDAFIPALSGTGLVHVDLDGENARQANRWNLEFRVRAIAEDPSGGLWLLEDGSRNGQGRLYRMVPRG</sequence>
<dbReference type="InterPro" id="IPR011041">
    <property type="entry name" value="Quinoprot_gluc/sorb_DH_b-prop"/>
</dbReference>
<dbReference type="Pfam" id="PF07995">
    <property type="entry name" value="GSDH"/>
    <property type="match status" value="1"/>
</dbReference>
<feature type="signal peptide" evidence="1">
    <location>
        <begin position="1"/>
        <end position="25"/>
    </location>
</feature>
<keyword evidence="1" id="KW-0732">Signal</keyword>
<evidence type="ECO:0000313" key="4">
    <source>
        <dbReference type="Proteomes" id="UP000503018"/>
    </source>
</evidence>
<accession>A0A6M4ART8</accession>
<dbReference type="RefSeq" id="WP_169944176.1">
    <property type="nucleotide sequence ID" value="NZ_CP053015.1"/>
</dbReference>
<dbReference type="InterPro" id="IPR011042">
    <property type="entry name" value="6-blade_b-propeller_TolB-like"/>
</dbReference>
<reference evidence="3 4" key="1">
    <citation type="submission" date="2020-01" db="EMBL/GenBank/DDBJ databases">
        <title>Sphingomonas sp. strain CSW-10.</title>
        <authorList>
            <person name="Chen W.-M."/>
        </authorList>
    </citation>
    <scope>NUCLEOTIDE SEQUENCE [LARGE SCALE GENOMIC DNA]</scope>
    <source>
        <strain evidence="3 4">CSW-10</strain>
    </source>
</reference>
<keyword evidence="4" id="KW-1185">Reference proteome</keyword>
<dbReference type="PANTHER" id="PTHR19328:SF75">
    <property type="entry name" value="ALDOSE SUGAR DEHYDROGENASE YLII"/>
    <property type="match status" value="1"/>
</dbReference>
<feature type="domain" description="Glucose/Sorbosone dehydrogenase" evidence="2">
    <location>
        <begin position="60"/>
        <end position="389"/>
    </location>
</feature>
<organism evidence="3 4">
    <name type="scientific">Sphingomonas lacunae</name>
    <dbReference type="NCBI Taxonomy" id="2698828"/>
    <lineage>
        <taxon>Bacteria</taxon>
        <taxon>Pseudomonadati</taxon>
        <taxon>Pseudomonadota</taxon>
        <taxon>Alphaproteobacteria</taxon>
        <taxon>Sphingomonadales</taxon>
        <taxon>Sphingomonadaceae</taxon>
        <taxon>Sphingomonas</taxon>
    </lineage>
</organism>
<dbReference type="Gene3D" id="2.120.10.30">
    <property type="entry name" value="TolB, C-terminal domain"/>
    <property type="match status" value="1"/>
</dbReference>
<dbReference type="InterPro" id="IPR012938">
    <property type="entry name" value="Glc/Sorbosone_DH"/>
</dbReference>
<evidence type="ECO:0000256" key="1">
    <source>
        <dbReference type="SAM" id="SignalP"/>
    </source>
</evidence>
<evidence type="ECO:0000313" key="3">
    <source>
        <dbReference type="EMBL" id="QJQ31767.1"/>
    </source>
</evidence>
<dbReference type="PROSITE" id="PS51257">
    <property type="entry name" value="PROKAR_LIPOPROTEIN"/>
    <property type="match status" value="1"/>
</dbReference>